<feature type="transmembrane region" description="Helical" evidence="12">
    <location>
        <begin position="118"/>
        <end position="144"/>
    </location>
</feature>
<dbReference type="GO" id="GO:0005789">
    <property type="term" value="C:endoplasmic reticulum membrane"/>
    <property type="evidence" value="ECO:0007669"/>
    <property type="project" value="UniProtKB-SubCell"/>
</dbReference>
<evidence type="ECO:0000256" key="11">
    <source>
        <dbReference type="ARBA" id="ARBA00048899"/>
    </source>
</evidence>
<dbReference type="PANTHER" id="PTHR22760">
    <property type="entry name" value="GLYCOSYLTRANSFERASE"/>
    <property type="match status" value="1"/>
</dbReference>
<evidence type="ECO:0000256" key="2">
    <source>
        <dbReference type="ARBA" id="ARBA00004922"/>
    </source>
</evidence>
<dbReference type="GO" id="GO:0052917">
    <property type="term" value="F:dol-P-Man:Man(7)GlcNAc(2)-PP-Dol alpha-1,6-mannosyltransferase activity"/>
    <property type="evidence" value="ECO:0007669"/>
    <property type="project" value="UniProtKB-EC"/>
</dbReference>
<evidence type="ECO:0000256" key="7">
    <source>
        <dbReference type="ARBA" id="ARBA00022824"/>
    </source>
</evidence>
<evidence type="ECO:0000256" key="8">
    <source>
        <dbReference type="ARBA" id="ARBA00022989"/>
    </source>
</evidence>
<evidence type="ECO:0000256" key="6">
    <source>
        <dbReference type="ARBA" id="ARBA00022692"/>
    </source>
</evidence>
<keyword evidence="14" id="KW-1185">Reference proteome</keyword>
<keyword evidence="5" id="KW-0808">Transferase</keyword>
<evidence type="ECO:0000256" key="4">
    <source>
        <dbReference type="ARBA" id="ARBA00022676"/>
    </source>
</evidence>
<feature type="transmembrane region" description="Helical" evidence="12">
    <location>
        <begin position="64"/>
        <end position="81"/>
    </location>
</feature>
<evidence type="ECO:0000256" key="9">
    <source>
        <dbReference type="ARBA" id="ARBA00023136"/>
    </source>
</evidence>
<protein>
    <recommendedName>
        <fullName evidence="12">Mannosyltransferase</fullName>
        <ecNumber evidence="12">2.4.1.-</ecNumber>
    </recommendedName>
</protein>
<feature type="transmembrane region" description="Helical" evidence="12">
    <location>
        <begin position="306"/>
        <end position="325"/>
    </location>
</feature>
<accession>A0A9W8N0T8</accession>
<keyword evidence="8 12" id="KW-1133">Transmembrane helix</keyword>
<evidence type="ECO:0000313" key="14">
    <source>
        <dbReference type="Proteomes" id="UP001148786"/>
    </source>
</evidence>
<dbReference type="AlphaFoldDB" id="A0A9W8N0T8"/>
<comment type="catalytic activity">
    <reaction evidence="11">
        <text>an alpha-D-Man-(1-&gt;2)-alpha-D-Man-(1-&gt;2)-alpha-D-Man-(1-&gt;3)-[alpha-D-Man-(1-&gt;2)-alpha-D-Man-(1-&gt;3)-alpha-D-Man-(1-&gt;6)]-beta-D-Man-(1-&gt;4)-beta-D-GlcNAc-(1-&gt;4)-alpha-D-GlcNAc-diphospho-di-trans,poly-cis-dolichol + a di-trans,poly-cis-dolichyl beta-D-mannosyl phosphate = an alpha-D-Man-(1-&gt;2)-alpha-D-Man-(1-&gt;2)-alpha-D-Man-(1-&gt;3)-[alpha-D-Man-(1-&gt;2)-alpha-D-Man-(1-&gt;3)-[alpha-D-Man-(1-&gt;6)]-alpha-D-Man-(1-&gt;6)]-beta-D-Man-(1-&gt;4)-beta-D-GlcNAc-(1-&gt;4)-alpha-D-GlcNAc-diphospho-di-trans,poly-cis-dolichol + a di-trans,poly-cis-dolichyl phosphate + H(+)</text>
        <dbReference type="Rhea" id="RHEA:29535"/>
        <dbReference type="Rhea" id="RHEA-COMP:19498"/>
        <dbReference type="Rhea" id="RHEA-COMP:19501"/>
        <dbReference type="Rhea" id="RHEA-COMP:19518"/>
        <dbReference type="Rhea" id="RHEA-COMP:19519"/>
        <dbReference type="ChEBI" id="CHEBI:15378"/>
        <dbReference type="ChEBI" id="CHEBI:57683"/>
        <dbReference type="ChEBI" id="CHEBI:58211"/>
        <dbReference type="ChEBI" id="CHEBI:132517"/>
        <dbReference type="ChEBI" id="CHEBI:132519"/>
        <dbReference type="EC" id="2.4.1.260"/>
    </reaction>
    <physiologicalReaction direction="left-to-right" evidence="11">
        <dbReference type="Rhea" id="RHEA:29536"/>
    </physiologicalReaction>
</comment>
<dbReference type="Proteomes" id="UP001148786">
    <property type="component" value="Unassembled WGS sequence"/>
</dbReference>
<dbReference type="PANTHER" id="PTHR22760:SF1">
    <property type="entry name" value="DOL-P-MAN:MAN(7)GLCNAC(2)-PP-DOL ALPHA-1,6-MANNOSYLTRANSFERASE"/>
    <property type="match status" value="1"/>
</dbReference>
<comment type="pathway">
    <text evidence="2">Protein modification; protein glycosylation.</text>
</comment>
<gene>
    <name evidence="13" type="ORF">NLJ89_g1033</name>
</gene>
<keyword evidence="9 12" id="KW-0472">Membrane</keyword>
<reference evidence="13" key="1">
    <citation type="submission" date="2022-07" db="EMBL/GenBank/DDBJ databases">
        <title>Genome Sequence of Agrocybe chaxingu.</title>
        <authorList>
            <person name="Buettner E."/>
        </authorList>
    </citation>
    <scope>NUCLEOTIDE SEQUENCE</scope>
    <source>
        <strain evidence="13">MP-N11</strain>
    </source>
</reference>
<keyword evidence="6 12" id="KW-0812">Transmembrane</keyword>
<dbReference type="InterPro" id="IPR005599">
    <property type="entry name" value="GPI_mannosylTrfase"/>
</dbReference>
<dbReference type="GO" id="GO:0006487">
    <property type="term" value="P:protein N-linked glycosylation"/>
    <property type="evidence" value="ECO:0007669"/>
    <property type="project" value="TreeGrafter"/>
</dbReference>
<organism evidence="13 14">
    <name type="scientific">Agrocybe chaxingu</name>
    <dbReference type="NCBI Taxonomy" id="84603"/>
    <lineage>
        <taxon>Eukaryota</taxon>
        <taxon>Fungi</taxon>
        <taxon>Dikarya</taxon>
        <taxon>Basidiomycota</taxon>
        <taxon>Agaricomycotina</taxon>
        <taxon>Agaricomycetes</taxon>
        <taxon>Agaricomycetidae</taxon>
        <taxon>Agaricales</taxon>
        <taxon>Agaricineae</taxon>
        <taxon>Strophariaceae</taxon>
        <taxon>Agrocybe</taxon>
    </lineage>
</organism>
<evidence type="ECO:0000256" key="5">
    <source>
        <dbReference type="ARBA" id="ARBA00022679"/>
    </source>
</evidence>
<comment type="subcellular location">
    <subcellularLocation>
        <location evidence="1 12">Endoplasmic reticulum membrane</location>
        <topology evidence="1 12">Multi-pass membrane protein</topology>
    </subcellularLocation>
</comment>
<evidence type="ECO:0000313" key="13">
    <source>
        <dbReference type="EMBL" id="KAJ3516567.1"/>
    </source>
</evidence>
<comment type="similarity">
    <text evidence="3 12">Belongs to the glycosyltransferase 22 family.</text>
</comment>
<feature type="transmembrane region" description="Helical" evidence="12">
    <location>
        <begin position="156"/>
        <end position="178"/>
    </location>
</feature>
<dbReference type="EC" id="2.4.1.-" evidence="12"/>
<sequence>MLSVGPDALMFVTGWIHVLSSPFSKVEESFNLHATHDVLMYGVGIDNLYNYDHFTFPGAVPRTFIGSILLAWLATPFVKAADSLGFTLTKFDLQILVNLSTYLLINGAPRLIRQPSRNINVVIGLLTFTAVVFRAEVALLLAPLSLQLLWKRRIAFWRLVQVGIISGLLSLGIVISYIRRVLTNDPSALTTLVDSHFWGKELLWPEFSGIYFNVVEGKSSEWGTSPPLTYFVSSLPKLLAAGFPPSILGLIVDRRARSLVIPSLAFISLMSCLGHKEWRFIVYTVPIFNIAASLGMTWVLRLRKPLIFLVVAGGILGANFAYQVLLTAASINNYPGGEAMLRLHQLYAATPTTPTTTRILFTRPQPSTFEHLTTPVHVHISNLAAQSGASLFLHLNSPPYFSASLAGAPWIYNKTENLSPTSFTFPSTPFTHLISEFSPENSSLREIWQTKEAIQGFDRYWIDWDLLKGRKEAANLWTRLTQSFVLKKSDKLWILERKAP</sequence>
<name>A0A9W8N0T8_9AGAR</name>
<dbReference type="Pfam" id="PF03901">
    <property type="entry name" value="Glyco_transf_22"/>
    <property type="match status" value="1"/>
</dbReference>
<keyword evidence="7 12" id="KW-0256">Endoplasmic reticulum</keyword>
<comment type="function">
    <text evidence="10">Mannosyltransferase that operates in the biosynthetic pathway of dolichol-linked oligosaccharides, the glycan precursors employed in protein asparagine (N)-glycosylation. The assembly of dolichol-linked oligosaccharides begins on the cytosolic side of the endoplasmic reticulum membrane and finishes in its lumen. The sequential addition of sugars to dolichol pyrophosphate produces dolichol-linked oligosaccharides containing fourteen sugars, including two GlcNAcs, nine mannoses and three glucoses. Once assembled, the oligosaccharide is transferred from the lipid to nascent proteins by oligosaccharyltransferases. In the lumen of the endoplasmic reticulum, adds the eighth mannose residue in an alpha-1,6 linkage onto Man(7)GlcNAc(2)-PP-dolichol to produce Man(8)GlcNAc(2)-PP-dolichol.</text>
</comment>
<feature type="transmembrane region" description="Helical" evidence="12">
    <location>
        <begin position="280"/>
        <end position="299"/>
    </location>
</feature>
<proteinExistence type="inferred from homology"/>
<evidence type="ECO:0000256" key="10">
    <source>
        <dbReference type="ARBA" id="ARBA00044721"/>
    </source>
</evidence>
<evidence type="ECO:0000256" key="12">
    <source>
        <dbReference type="RuleBase" id="RU363075"/>
    </source>
</evidence>
<dbReference type="OrthoDB" id="19039at2759"/>
<evidence type="ECO:0000256" key="3">
    <source>
        <dbReference type="ARBA" id="ARBA00007063"/>
    </source>
</evidence>
<keyword evidence="4 12" id="KW-0328">Glycosyltransferase</keyword>
<comment type="caution">
    <text evidence="13">The sequence shown here is derived from an EMBL/GenBank/DDBJ whole genome shotgun (WGS) entry which is preliminary data.</text>
</comment>
<dbReference type="EMBL" id="JANKHO010000050">
    <property type="protein sequence ID" value="KAJ3516567.1"/>
    <property type="molecule type" value="Genomic_DNA"/>
</dbReference>
<evidence type="ECO:0000256" key="1">
    <source>
        <dbReference type="ARBA" id="ARBA00004477"/>
    </source>
</evidence>